<organism evidence="1 2">
    <name type="scientific">Cichorium intybus</name>
    <name type="common">Chicory</name>
    <dbReference type="NCBI Taxonomy" id="13427"/>
    <lineage>
        <taxon>Eukaryota</taxon>
        <taxon>Viridiplantae</taxon>
        <taxon>Streptophyta</taxon>
        <taxon>Embryophyta</taxon>
        <taxon>Tracheophyta</taxon>
        <taxon>Spermatophyta</taxon>
        <taxon>Magnoliopsida</taxon>
        <taxon>eudicotyledons</taxon>
        <taxon>Gunneridae</taxon>
        <taxon>Pentapetalae</taxon>
        <taxon>asterids</taxon>
        <taxon>campanulids</taxon>
        <taxon>Asterales</taxon>
        <taxon>Asteraceae</taxon>
        <taxon>Cichorioideae</taxon>
        <taxon>Cichorieae</taxon>
        <taxon>Cichoriinae</taxon>
        <taxon>Cichorium</taxon>
    </lineage>
</organism>
<proteinExistence type="predicted"/>
<gene>
    <name evidence="1" type="ORF">L2E82_30717</name>
</gene>
<sequence>MWMQVQWCDGVVTVALVADGGDAREEKPKDGDTENTRSPRMKLWNCDILMNDVEGAWEKSQPFGQIQGSCEGWESDSIIQVNIFRSSDSSSSLQVSGRYSVIGAQPTMEIVAKENMVTVMDHHEGRKTEEFVEDPMVASIFSDVQSGRAAVQMKNALYVTGGFDGKSYSRHEQEEGLPFDSSIE</sequence>
<keyword evidence="2" id="KW-1185">Reference proteome</keyword>
<reference evidence="1 2" key="2">
    <citation type="journal article" date="2022" name="Mol. Ecol. Resour.">
        <title>The genomes of chicory, endive, great burdock and yacon provide insights into Asteraceae paleo-polyploidization history and plant inulin production.</title>
        <authorList>
            <person name="Fan W."/>
            <person name="Wang S."/>
            <person name="Wang H."/>
            <person name="Wang A."/>
            <person name="Jiang F."/>
            <person name="Liu H."/>
            <person name="Zhao H."/>
            <person name="Xu D."/>
            <person name="Zhang Y."/>
        </authorList>
    </citation>
    <scope>NUCLEOTIDE SEQUENCE [LARGE SCALE GENOMIC DNA]</scope>
    <source>
        <strain evidence="2">cv. Punajuju</strain>
        <tissue evidence="1">Leaves</tissue>
    </source>
</reference>
<dbReference type="EMBL" id="CM042013">
    <property type="protein sequence ID" value="KAI3740291.1"/>
    <property type="molecule type" value="Genomic_DNA"/>
</dbReference>
<dbReference type="Proteomes" id="UP001055811">
    <property type="component" value="Linkage Group LG05"/>
</dbReference>
<name>A0ACB9D1M0_CICIN</name>
<accession>A0ACB9D1M0</accession>
<comment type="caution">
    <text evidence="1">The sequence shown here is derived from an EMBL/GenBank/DDBJ whole genome shotgun (WGS) entry which is preliminary data.</text>
</comment>
<evidence type="ECO:0000313" key="1">
    <source>
        <dbReference type="EMBL" id="KAI3740291.1"/>
    </source>
</evidence>
<reference evidence="2" key="1">
    <citation type="journal article" date="2022" name="Mol. Ecol. Resour.">
        <title>The genomes of chicory, endive, great burdock and yacon provide insights into Asteraceae palaeo-polyploidization history and plant inulin production.</title>
        <authorList>
            <person name="Fan W."/>
            <person name="Wang S."/>
            <person name="Wang H."/>
            <person name="Wang A."/>
            <person name="Jiang F."/>
            <person name="Liu H."/>
            <person name="Zhao H."/>
            <person name="Xu D."/>
            <person name="Zhang Y."/>
        </authorList>
    </citation>
    <scope>NUCLEOTIDE SEQUENCE [LARGE SCALE GENOMIC DNA]</scope>
    <source>
        <strain evidence="2">cv. Punajuju</strain>
    </source>
</reference>
<evidence type="ECO:0000313" key="2">
    <source>
        <dbReference type="Proteomes" id="UP001055811"/>
    </source>
</evidence>
<protein>
    <submittedName>
        <fullName evidence="1">Uncharacterized protein</fullName>
    </submittedName>
</protein>